<evidence type="ECO:0000313" key="6">
    <source>
        <dbReference type="Proteomes" id="UP000056905"/>
    </source>
</evidence>
<sequence length="547" mass="58475">MAATQTRDAVIIGGGHNGLVCAFYLAKAGLKVTICEARGVVGGAAVTEEFHPGFRNSVASYTVSLLSPKVLADMGLHGHGLKIVERPISNFLPISDSQYLKLGGGLERTQEAFRQYSRRDAEVLPAYYAMLDEIGDVLRDLAAETPPNLGDGIHGLLRGARQGTRLALLSKERKRDLLDLFTKSARDFLDGWFESDAVKASFGFDAVVGNFASPDSPGSAYVLLHHTFGEVNGKKGAWGHAIGGMGAITQAMAKACEALGVEILLDAQVEAVHVEHGKDGPRATGVQLVDGRQIMAPIVSSNLNPALLYGKLIAPSALPAPFAKAIKGYKNGSGTFRMNVALSELPDFTCLPGKVSAEHHQCGIVISPSLDYMDEAYRDAKAHGISRKPIVEMLIPSTLDPTLAPPGQHVASLFCQQFAWDLPDGRSWDNEREAAADLIIDTVNDWAPNFKASVLGRMILSPVDLERKFGLVNGDIMHGHMSLDQLWAARPILGHASHRGPLKGLYMCGAGCHPGGGVSGNPGRNAAREILRDKDFVTALQLSVVGR</sequence>
<keyword evidence="6" id="KW-1185">Reference proteome</keyword>
<dbReference type="SUPFAM" id="SSF51905">
    <property type="entry name" value="FAD/NAD(P)-binding domain"/>
    <property type="match status" value="1"/>
</dbReference>
<dbReference type="PANTHER" id="PTHR10668">
    <property type="entry name" value="PHYTOENE DEHYDROGENASE"/>
    <property type="match status" value="1"/>
</dbReference>
<organism evidence="5 6">
    <name type="scientific">Caulobacter henricii</name>
    <dbReference type="NCBI Taxonomy" id="69395"/>
    <lineage>
        <taxon>Bacteria</taxon>
        <taxon>Pseudomonadati</taxon>
        <taxon>Pseudomonadota</taxon>
        <taxon>Alphaproteobacteria</taxon>
        <taxon>Caulobacterales</taxon>
        <taxon>Caulobacteraceae</taxon>
        <taxon>Caulobacter</taxon>
    </lineage>
</organism>
<gene>
    <name evidence="5" type="ORF">AQ619_14445</name>
</gene>
<dbReference type="PANTHER" id="PTHR10668:SF103">
    <property type="entry name" value="PYRIDINE NUCLEOTIDE-DISULFIDE OXIDOREDUCTASE DOMAIN-CONTAINING PROTEIN 2"/>
    <property type="match status" value="1"/>
</dbReference>
<dbReference type="eggNOG" id="COG1233">
    <property type="taxonomic scope" value="Bacteria"/>
</dbReference>
<evidence type="ECO:0000256" key="3">
    <source>
        <dbReference type="ARBA" id="ARBA00040298"/>
    </source>
</evidence>
<evidence type="ECO:0000256" key="2">
    <source>
        <dbReference type="ARBA" id="ARBA00038825"/>
    </source>
</evidence>
<evidence type="ECO:0000256" key="1">
    <source>
        <dbReference type="ARBA" id="ARBA00037217"/>
    </source>
</evidence>
<evidence type="ECO:0000313" key="5">
    <source>
        <dbReference type="EMBL" id="ALL14448.1"/>
    </source>
</evidence>
<dbReference type="InterPro" id="IPR002937">
    <property type="entry name" value="Amino_oxidase"/>
</dbReference>
<dbReference type="EMBL" id="CP013002">
    <property type="protein sequence ID" value="ALL14448.1"/>
    <property type="molecule type" value="Genomic_DNA"/>
</dbReference>
<dbReference type="GO" id="GO:0016491">
    <property type="term" value="F:oxidoreductase activity"/>
    <property type="evidence" value="ECO:0007669"/>
    <property type="project" value="InterPro"/>
</dbReference>
<dbReference type="KEGG" id="chq:AQ619_14445"/>
<reference evidence="5 6" key="1">
    <citation type="submission" date="2015-10" db="EMBL/GenBank/DDBJ databases">
        <title>Conservation of the essential genome among Caulobacter and Brevundimonas species.</title>
        <authorList>
            <person name="Scott D."/>
            <person name="Ely B."/>
        </authorList>
    </citation>
    <scope>NUCLEOTIDE SEQUENCE [LARGE SCALE GENOMIC DNA]</scope>
    <source>
        <strain evidence="5 6">CB4</strain>
    </source>
</reference>
<accession>A0A0P0P1R4</accession>
<feature type="domain" description="Amine oxidase" evidence="4">
    <location>
        <begin position="18"/>
        <end position="333"/>
    </location>
</feature>
<dbReference type="Gene3D" id="3.50.50.60">
    <property type="entry name" value="FAD/NAD(P)-binding domain"/>
    <property type="match status" value="2"/>
</dbReference>
<dbReference type="Proteomes" id="UP000056905">
    <property type="component" value="Chromosome"/>
</dbReference>
<name>A0A0P0P1R4_9CAUL</name>
<dbReference type="RefSeq" id="WP_062149094.1">
    <property type="nucleotide sequence ID" value="NZ_CP013002.1"/>
</dbReference>
<dbReference type="OrthoDB" id="9774675at2"/>
<protein>
    <recommendedName>
        <fullName evidence="3">Pyridine nucleotide-disulfide oxidoreductase domain-containing protein 2</fullName>
    </recommendedName>
</protein>
<dbReference type="Pfam" id="PF01593">
    <property type="entry name" value="Amino_oxidase"/>
    <property type="match status" value="1"/>
</dbReference>
<dbReference type="STRING" id="69395.AQ619_14445"/>
<comment type="function">
    <text evidence="1">Probable oxidoreductase that may play a role as regulator of mitochondrial function.</text>
</comment>
<evidence type="ECO:0000259" key="4">
    <source>
        <dbReference type="Pfam" id="PF01593"/>
    </source>
</evidence>
<dbReference type="AlphaFoldDB" id="A0A0P0P1R4"/>
<dbReference type="InterPro" id="IPR036188">
    <property type="entry name" value="FAD/NAD-bd_sf"/>
</dbReference>
<comment type="subunit">
    <text evidence="2">Interacts with COX5B; this interaction may contribute to localize PYROXD2 to the inner face of the inner mitochondrial membrane.</text>
</comment>
<proteinExistence type="predicted"/>